<dbReference type="Proteomes" id="UP000190092">
    <property type="component" value="Unassembled WGS sequence"/>
</dbReference>
<dbReference type="CDD" id="cd07822">
    <property type="entry name" value="SRPBCC_4"/>
    <property type="match status" value="1"/>
</dbReference>
<keyword evidence="2" id="KW-1185">Reference proteome</keyword>
<accession>A0A1T4PLR5</accession>
<reference evidence="2" key="1">
    <citation type="submission" date="2017-02" db="EMBL/GenBank/DDBJ databases">
        <authorList>
            <person name="Varghese N."/>
            <person name="Submissions S."/>
        </authorList>
    </citation>
    <scope>NUCLEOTIDE SEQUENCE [LARGE SCALE GENOMIC DNA]</scope>
    <source>
        <strain evidence="2">ATCC 27094</strain>
    </source>
</reference>
<evidence type="ECO:0000313" key="1">
    <source>
        <dbReference type="EMBL" id="SJZ92490.1"/>
    </source>
</evidence>
<dbReference type="PANTHER" id="PTHR36166">
    <property type="entry name" value="CHROMOSOME 9, WHOLE GENOME SHOTGUN SEQUENCE"/>
    <property type="match status" value="1"/>
</dbReference>
<dbReference type="EMBL" id="FUWJ01000002">
    <property type="protein sequence ID" value="SJZ92490.1"/>
    <property type="molecule type" value="Genomic_DNA"/>
</dbReference>
<gene>
    <name evidence="1" type="ORF">SAMN02745126_02892</name>
</gene>
<sequence length="127" mass="14130">MWDELIDFATYPDWNPFICRLSGEASVGARLAVTVQPPGRRAVTFKPTVLAATPGRELRWLGRTVLPGLLDGEHGFVLEPKAGGCRLRQQETFSGLLVPLLSDLLADTERGFIDMNQALKHRIENRC</sequence>
<dbReference type="InterPro" id="IPR019587">
    <property type="entry name" value="Polyketide_cyclase/dehydratase"/>
</dbReference>
<dbReference type="Pfam" id="PF10604">
    <property type="entry name" value="Polyketide_cyc2"/>
    <property type="match status" value="1"/>
</dbReference>
<evidence type="ECO:0000313" key="2">
    <source>
        <dbReference type="Proteomes" id="UP000190092"/>
    </source>
</evidence>
<dbReference type="STRING" id="225324.SAMN02745126_02892"/>
<dbReference type="PANTHER" id="PTHR36166:SF1">
    <property type="entry name" value="SRPBCC DOMAIN-CONTAINING PROTEIN"/>
    <property type="match status" value="1"/>
</dbReference>
<dbReference type="InterPro" id="IPR023393">
    <property type="entry name" value="START-like_dom_sf"/>
</dbReference>
<proteinExistence type="predicted"/>
<dbReference type="AlphaFoldDB" id="A0A1T4PLR5"/>
<protein>
    <recommendedName>
        <fullName evidence="3">Polyketide cyclase / dehydrase and lipid transport</fullName>
    </recommendedName>
</protein>
<organism evidence="1 2">
    <name type="scientific">Enhydrobacter aerosaccus</name>
    <dbReference type="NCBI Taxonomy" id="225324"/>
    <lineage>
        <taxon>Bacteria</taxon>
        <taxon>Pseudomonadati</taxon>
        <taxon>Pseudomonadota</taxon>
        <taxon>Alphaproteobacteria</taxon>
        <taxon>Hyphomicrobiales</taxon>
        <taxon>Enhydrobacter</taxon>
    </lineage>
</organism>
<dbReference type="Gene3D" id="3.30.530.20">
    <property type="match status" value="1"/>
</dbReference>
<evidence type="ECO:0008006" key="3">
    <source>
        <dbReference type="Google" id="ProtNLM"/>
    </source>
</evidence>
<name>A0A1T4PLR5_9HYPH</name>
<dbReference type="SUPFAM" id="SSF55961">
    <property type="entry name" value="Bet v1-like"/>
    <property type="match status" value="1"/>
</dbReference>